<gene>
    <name evidence="8" type="ORF">H9L42_08685</name>
</gene>
<organism evidence="8 9">
    <name type="scientific">Zhenpiania hominis</name>
    <dbReference type="NCBI Taxonomy" id="2763644"/>
    <lineage>
        <taxon>Bacteria</taxon>
        <taxon>Bacillati</taxon>
        <taxon>Bacillota</taxon>
        <taxon>Clostridia</taxon>
        <taxon>Peptostreptococcales</taxon>
        <taxon>Anaerovoracaceae</taxon>
        <taxon>Zhenpiania</taxon>
    </lineage>
</organism>
<sequence length="744" mass="83758">MVLNRQISRKIKRNFFRYAGVFVLLVVGIAIVTGYNCAAVSVLEKLNDSKASYNVEDGDFQTSVVVGAKQKRYIENMGFNLEEQFYYDYEDDGSTLRIFPVRKEINKLEKTTGSADISGNEIFFDRKYGENRDYKIGETVKVADREYIVKGMGCVPDYILIISDLTSNSSDPDKFGLAFMAPRAFNRLPADKIVYNYAFKGDKNWSEKEREDKISELRDYLKAERLMVGFLENSESTRVTGIFTKLESDHSTALALGIVVMLILSFLLFAITKADIARERKSIGALYAQGYRPAEILRCYIKLPLILTVAGSLAGYGIGSHLLMKPLVSSAYSFYCIPEVDLVQKAGSMAAAVLLPFFIVLLINTVGLMRLLNAQPLVLLKNDRKKERVFGLRMGHFPFLTRFRLRILIKCVADNLLLVVGLILSCFLLIMGMGMKDSIRVYIEDVKQDVPSNYVYMLNSHTKTDDKGAEKLKIAQFKYDFKQAEENMTITCYGIRADSAYIDCDTEGKRGIVLSSAVSEKFGLKKGDTIRLTDMEGDNTYQLKVSGVKDYSAGLYAFMDMGQLNRVLGEKEKDYNGYFSDHELDLKEADISSVLTRDDIVESAEQYYEMTAATIQMMTMAAIVIAVILMFVIFGMGIDKNKYSISLGKILGYSDRELGSVFIDGKLFVVALGIVIGIPLDLYLMKQMWPSLILTFRGFIPFTLSWGDIFKIGVIQLAAYLAVRVITAVSLNRVELTYVLKERE</sequence>
<keyword evidence="3 6" id="KW-0812">Transmembrane</keyword>
<keyword evidence="4 6" id="KW-1133">Transmembrane helix</keyword>
<evidence type="ECO:0000256" key="2">
    <source>
        <dbReference type="ARBA" id="ARBA00022475"/>
    </source>
</evidence>
<dbReference type="Pfam" id="PF02687">
    <property type="entry name" value="FtsX"/>
    <property type="match status" value="2"/>
</dbReference>
<dbReference type="PANTHER" id="PTHR30287:SF2">
    <property type="entry name" value="BLL1001 PROTEIN"/>
    <property type="match status" value="1"/>
</dbReference>
<evidence type="ECO:0000256" key="4">
    <source>
        <dbReference type="ARBA" id="ARBA00022989"/>
    </source>
</evidence>
<dbReference type="Proteomes" id="UP000602647">
    <property type="component" value="Unassembled WGS sequence"/>
</dbReference>
<comment type="subcellular location">
    <subcellularLocation>
        <location evidence="1">Cell membrane</location>
        <topology evidence="1">Multi-pass membrane protein</topology>
    </subcellularLocation>
</comment>
<dbReference type="PANTHER" id="PTHR30287">
    <property type="entry name" value="MEMBRANE COMPONENT OF PREDICTED ABC SUPERFAMILY METABOLITE UPTAKE TRANSPORTER"/>
    <property type="match status" value="1"/>
</dbReference>
<feature type="transmembrane region" description="Helical" evidence="6">
    <location>
        <begin position="299"/>
        <end position="319"/>
    </location>
</feature>
<dbReference type="AlphaFoldDB" id="A0A923SW15"/>
<keyword evidence="2" id="KW-1003">Cell membrane</keyword>
<feature type="domain" description="ABC3 transporter permease C-terminal" evidence="7">
    <location>
        <begin position="620"/>
        <end position="731"/>
    </location>
</feature>
<dbReference type="InterPro" id="IPR038766">
    <property type="entry name" value="Membrane_comp_ABC_pdt"/>
</dbReference>
<dbReference type="GO" id="GO:0005886">
    <property type="term" value="C:plasma membrane"/>
    <property type="evidence" value="ECO:0007669"/>
    <property type="project" value="UniProtKB-SubCell"/>
</dbReference>
<evidence type="ECO:0000256" key="3">
    <source>
        <dbReference type="ARBA" id="ARBA00022692"/>
    </source>
</evidence>
<dbReference type="InterPro" id="IPR003838">
    <property type="entry name" value="ABC3_permease_C"/>
</dbReference>
<accession>A0A923SW15</accession>
<feature type="transmembrane region" description="Helical" evidence="6">
    <location>
        <begin position="617"/>
        <end position="638"/>
    </location>
</feature>
<feature type="domain" description="ABC3 transporter permease C-terminal" evidence="7">
    <location>
        <begin position="256"/>
        <end position="376"/>
    </location>
</feature>
<keyword evidence="5 6" id="KW-0472">Membrane</keyword>
<evidence type="ECO:0000313" key="9">
    <source>
        <dbReference type="Proteomes" id="UP000602647"/>
    </source>
</evidence>
<feature type="transmembrane region" description="Helical" evidence="6">
    <location>
        <begin position="15"/>
        <end position="35"/>
    </location>
</feature>
<reference evidence="8" key="1">
    <citation type="submission" date="2020-08" db="EMBL/GenBank/DDBJ databases">
        <title>Genome public.</title>
        <authorList>
            <person name="Liu C."/>
            <person name="Sun Q."/>
        </authorList>
    </citation>
    <scope>NUCLEOTIDE SEQUENCE</scope>
    <source>
        <strain evidence="8">BX12</strain>
    </source>
</reference>
<feature type="transmembrane region" description="Helical" evidence="6">
    <location>
        <begin position="349"/>
        <end position="369"/>
    </location>
</feature>
<evidence type="ECO:0000313" key="8">
    <source>
        <dbReference type="EMBL" id="MBC6679903.1"/>
    </source>
</evidence>
<protein>
    <recommendedName>
        <fullName evidence="7">ABC3 transporter permease C-terminal domain-containing protein</fullName>
    </recommendedName>
</protein>
<evidence type="ECO:0000256" key="1">
    <source>
        <dbReference type="ARBA" id="ARBA00004651"/>
    </source>
</evidence>
<evidence type="ECO:0000256" key="5">
    <source>
        <dbReference type="ARBA" id="ARBA00023136"/>
    </source>
</evidence>
<keyword evidence="9" id="KW-1185">Reference proteome</keyword>
<dbReference type="RefSeq" id="WP_187303002.1">
    <property type="nucleotide sequence ID" value="NZ_JACRYT010000007.1"/>
</dbReference>
<comment type="caution">
    <text evidence="8">The sequence shown here is derived from an EMBL/GenBank/DDBJ whole genome shotgun (WGS) entry which is preliminary data.</text>
</comment>
<dbReference type="EMBL" id="JACRYT010000007">
    <property type="protein sequence ID" value="MBC6679903.1"/>
    <property type="molecule type" value="Genomic_DNA"/>
</dbReference>
<proteinExistence type="predicted"/>
<name>A0A923SW15_9FIRM</name>
<feature type="transmembrane region" description="Helical" evidence="6">
    <location>
        <begin position="253"/>
        <end position="271"/>
    </location>
</feature>
<evidence type="ECO:0000259" key="7">
    <source>
        <dbReference type="Pfam" id="PF02687"/>
    </source>
</evidence>
<evidence type="ECO:0000256" key="6">
    <source>
        <dbReference type="SAM" id="Phobius"/>
    </source>
</evidence>
<feature type="transmembrane region" description="Helical" evidence="6">
    <location>
        <begin position="415"/>
        <end position="434"/>
    </location>
</feature>
<feature type="transmembrane region" description="Helical" evidence="6">
    <location>
        <begin position="658"/>
        <end position="684"/>
    </location>
</feature>